<organism evidence="1 2">
    <name type="scientific">Xenopus laevis</name>
    <name type="common">African clawed frog</name>
    <dbReference type="NCBI Taxonomy" id="8355"/>
    <lineage>
        <taxon>Eukaryota</taxon>
        <taxon>Metazoa</taxon>
        <taxon>Chordata</taxon>
        <taxon>Craniata</taxon>
        <taxon>Vertebrata</taxon>
        <taxon>Euteleostomi</taxon>
        <taxon>Amphibia</taxon>
        <taxon>Batrachia</taxon>
        <taxon>Anura</taxon>
        <taxon>Pipoidea</taxon>
        <taxon>Pipidae</taxon>
        <taxon>Xenopodinae</taxon>
        <taxon>Xenopus</taxon>
        <taxon>Xenopus</taxon>
    </lineage>
</organism>
<evidence type="ECO:0000313" key="2">
    <source>
        <dbReference type="Proteomes" id="UP000694892"/>
    </source>
</evidence>
<gene>
    <name evidence="1" type="ORF">XELAEV_18011928mg</name>
</gene>
<accession>A0A974DN54</accession>
<protein>
    <submittedName>
        <fullName evidence="1">Uncharacterized protein</fullName>
    </submittedName>
</protein>
<sequence>MVALSPFLKRRVKQSFCKLFLNKDFLILFKIDVTGPLNGFNRDREACVSVQKRCPSLLSIFPASSLPSLSELNVLVHIRQASLSCVMSISCSYPATIHRYSGNILQLWSV</sequence>
<dbReference type="AlphaFoldDB" id="A0A974DN54"/>
<proteinExistence type="predicted"/>
<dbReference type="Proteomes" id="UP000694892">
    <property type="component" value="Chromosome 2L"/>
</dbReference>
<dbReference type="EMBL" id="CM004468">
    <property type="protein sequence ID" value="OCT94260.1"/>
    <property type="molecule type" value="Genomic_DNA"/>
</dbReference>
<evidence type="ECO:0000313" key="1">
    <source>
        <dbReference type="EMBL" id="OCT94260.1"/>
    </source>
</evidence>
<name>A0A974DN54_XENLA</name>
<reference evidence="2" key="1">
    <citation type="journal article" date="2016" name="Nature">
        <title>Genome evolution in the allotetraploid frog Xenopus laevis.</title>
        <authorList>
            <person name="Session A.M."/>
            <person name="Uno Y."/>
            <person name="Kwon T."/>
            <person name="Chapman J.A."/>
            <person name="Toyoda A."/>
            <person name="Takahashi S."/>
            <person name="Fukui A."/>
            <person name="Hikosaka A."/>
            <person name="Suzuki A."/>
            <person name="Kondo M."/>
            <person name="van Heeringen S.J."/>
            <person name="Quigley I."/>
            <person name="Heinz S."/>
            <person name="Ogino H."/>
            <person name="Ochi H."/>
            <person name="Hellsten U."/>
            <person name="Lyons J.B."/>
            <person name="Simakov O."/>
            <person name="Putnam N."/>
            <person name="Stites J."/>
            <person name="Kuroki Y."/>
            <person name="Tanaka T."/>
            <person name="Michiue T."/>
            <person name="Watanabe M."/>
            <person name="Bogdanovic O."/>
            <person name="Lister R."/>
            <person name="Georgiou G."/>
            <person name="Paranjpe S.S."/>
            <person name="van Kruijsbergen I."/>
            <person name="Shu S."/>
            <person name="Carlson J."/>
            <person name="Kinoshita T."/>
            <person name="Ohta Y."/>
            <person name="Mawaribuchi S."/>
            <person name="Jenkins J."/>
            <person name="Grimwood J."/>
            <person name="Schmutz J."/>
            <person name="Mitros T."/>
            <person name="Mozaffari S.V."/>
            <person name="Suzuki Y."/>
            <person name="Haramoto Y."/>
            <person name="Yamamoto T.S."/>
            <person name="Takagi C."/>
            <person name="Heald R."/>
            <person name="Miller K."/>
            <person name="Haudenschild C."/>
            <person name="Kitzman J."/>
            <person name="Nakayama T."/>
            <person name="Izutsu Y."/>
            <person name="Robert J."/>
            <person name="Fortriede J."/>
            <person name="Burns K."/>
            <person name="Lotay V."/>
            <person name="Karimi K."/>
            <person name="Yasuoka Y."/>
            <person name="Dichmann D.S."/>
            <person name="Flajnik M.F."/>
            <person name="Houston D.W."/>
            <person name="Shendure J."/>
            <person name="DuPasquier L."/>
            <person name="Vize P.D."/>
            <person name="Zorn A.M."/>
            <person name="Ito M."/>
            <person name="Marcotte E.M."/>
            <person name="Wallingford J.B."/>
            <person name="Ito Y."/>
            <person name="Asashima M."/>
            <person name="Ueno N."/>
            <person name="Matsuda Y."/>
            <person name="Veenstra G.J."/>
            <person name="Fujiyama A."/>
            <person name="Harland R.M."/>
            <person name="Taira M."/>
            <person name="Rokhsar D.S."/>
        </authorList>
    </citation>
    <scope>NUCLEOTIDE SEQUENCE [LARGE SCALE GENOMIC DNA]</scope>
    <source>
        <strain evidence="2">J</strain>
    </source>
</reference>